<dbReference type="OrthoDB" id="3175972at2"/>
<evidence type="ECO:0000256" key="4">
    <source>
        <dbReference type="ARBA" id="ARBA00022989"/>
    </source>
</evidence>
<proteinExistence type="predicted"/>
<evidence type="ECO:0000256" key="3">
    <source>
        <dbReference type="ARBA" id="ARBA00022692"/>
    </source>
</evidence>
<feature type="transmembrane region" description="Helical" evidence="6">
    <location>
        <begin position="74"/>
        <end position="92"/>
    </location>
</feature>
<dbReference type="GO" id="GO:0015171">
    <property type="term" value="F:amino acid transmembrane transporter activity"/>
    <property type="evidence" value="ECO:0007669"/>
    <property type="project" value="TreeGrafter"/>
</dbReference>
<dbReference type="EMBL" id="VDGT01000009">
    <property type="protein sequence ID" value="TNM29936.1"/>
    <property type="molecule type" value="Genomic_DNA"/>
</dbReference>
<dbReference type="InterPro" id="IPR001123">
    <property type="entry name" value="LeuE-type"/>
</dbReference>
<feature type="transmembrane region" description="Helical" evidence="6">
    <location>
        <begin position="43"/>
        <end position="67"/>
    </location>
</feature>
<keyword evidence="4 6" id="KW-1133">Transmembrane helix</keyword>
<feature type="transmembrane region" description="Helical" evidence="6">
    <location>
        <begin position="191"/>
        <end position="212"/>
    </location>
</feature>
<comment type="subcellular location">
    <subcellularLocation>
        <location evidence="1">Cell membrane</location>
        <topology evidence="1">Multi-pass membrane protein</topology>
    </subcellularLocation>
</comment>
<dbReference type="Proteomes" id="UP000311713">
    <property type="component" value="Unassembled WGS sequence"/>
</dbReference>
<dbReference type="Pfam" id="PF01810">
    <property type="entry name" value="LysE"/>
    <property type="match status" value="1"/>
</dbReference>
<evidence type="ECO:0000256" key="2">
    <source>
        <dbReference type="ARBA" id="ARBA00022475"/>
    </source>
</evidence>
<dbReference type="PANTHER" id="PTHR30086">
    <property type="entry name" value="ARGININE EXPORTER PROTEIN ARGO"/>
    <property type="match status" value="1"/>
</dbReference>
<keyword evidence="5 6" id="KW-0472">Membrane</keyword>
<dbReference type="AlphaFoldDB" id="A0A5C4V3D6"/>
<dbReference type="RefSeq" id="WP_139645207.1">
    <property type="nucleotide sequence ID" value="NZ_BAAAZS010000098.1"/>
</dbReference>
<keyword evidence="3 6" id="KW-0812">Transmembrane</keyword>
<reference evidence="7 8" key="1">
    <citation type="submission" date="2019-06" db="EMBL/GenBank/DDBJ databases">
        <title>Draft genome of Streptomyces sedi sp. JCM16909.</title>
        <authorList>
            <person name="Klykleung N."/>
            <person name="Tanasupawat S."/>
            <person name="Kudo T."/>
            <person name="Yuki M."/>
            <person name="Ohkuma M."/>
        </authorList>
    </citation>
    <scope>NUCLEOTIDE SEQUENCE [LARGE SCALE GENOMIC DNA]</scope>
    <source>
        <strain evidence="7 8">JCM 16909</strain>
    </source>
</reference>
<keyword evidence="2" id="KW-1003">Cell membrane</keyword>
<accession>A0A5C4V3D6</accession>
<gene>
    <name evidence="7" type="ORF">FH715_14495</name>
</gene>
<keyword evidence="8" id="KW-1185">Reference proteome</keyword>
<feature type="transmembrane region" description="Helical" evidence="6">
    <location>
        <begin position="157"/>
        <end position="179"/>
    </location>
</feature>
<evidence type="ECO:0000256" key="5">
    <source>
        <dbReference type="ARBA" id="ARBA00023136"/>
    </source>
</evidence>
<evidence type="ECO:0000256" key="1">
    <source>
        <dbReference type="ARBA" id="ARBA00004651"/>
    </source>
</evidence>
<name>A0A5C4V3D6_9ACTN</name>
<protein>
    <submittedName>
        <fullName evidence="7">LysE family translocator</fullName>
    </submittedName>
</protein>
<comment type="caution">
    <text evidence="7">The sequence shown here is derived from an EMBL/GenBank/DDBJ whole genome shotgun (WGS) entry which is preliminary data.</text>
</comment>
<evidence type="ECO:0000313" key="7">
    <source>
        <dbReference type="EMBL" id="TNM29936.1"/>
    </source>
</evidence>
<dbReference type="GO" id="GO:0005886">
    <property type="term" value="C:plasma membrane"/>
    <property type="evidence" value="ECO:0007669"/>
    <property type="project" value="UniProtKB-SubCell"/>
</dbReference>
<organism evidence="7 8">
    <name type="scientific">Streptomyces sedi</name>
    <dbReference type="NCBI Taxonomy" id="555059"/>
    <lineage>
        <taxon>Bacteria</taxon>
        <taxon>Bacillati</taxon>
        <taxon>Actinomycetota</taxon>
        <taxon>Actinomycetes</taxon>
        <taxon>Kitasatosporales</taxon>
        <taxon>Streptomycetaceae</taxon>
        <taxon>Streptomyces</taxon>
    </lineage>
</organism>
<dbReference type="PANTHER" id="PTHR30086:SF20">
    <property type="entry name" value="ARGININE EXPORTER PROTEIN ARGO-RELATED"/>
    <property type="match status" value="1"/>
</dbReference>
<evidence type="ECO:0000256" key="6">
    <source>
        <dbReference type="SAM" id="Phobius"/>
    </source>
</evidence>
<evidence type="ECO:0000313" key="8">
    <source>
        <dbReference type="Proteomes" id="UP000311713"/>
    </source>
</evidence>
<sequence>MTPRAAAGGFALAVLPLVATPGASLALLTRHVAEAGRGRALPVILGTASGVYVHAAMAMAGLSALVVGSETAFAVLRSLGAVYLIVLAGWTWRRTGPGESGPRSRGSVAARRPRGRFAASPWLQSLLGTVLNPKAAAVYLTLAPQFLDPARPLGGQLLLLATVHVALVGGWLALWAALLTRPGTALTRPRARVAIGRVSALALLALGIGAVASL</sequence>